<dbReference type="EMBL" id="CAJVPJ010000345">
    <property type="protein sequence ID" value="CAG8514397.1"/>
    <property type="molecule type" value="Genomic_DNA"/>
</dbReference>
<reference evidence="1" key="1">
    <citation type="submission" date="2021-06" db="EMBL/GenBank/DDBJ databases">
        <authorList>
            <person name="Kallberg Y."/>
            <person name="Tangrot J."/>
            <person name="Rosling A."/>
        </authorList>
    </citation>
    <scope>NUCLEOTIDE SEQUENCE</scope>
    <source>
        <strain evidence="1">IA702</strain>
    </source>
</reference>
<protein>
    <submittedName>
        <fullName evidence="1">8642_t:CDS:1</fullName>
    </submittedName>
</protein>
<proteinExistence type="predicted"/>
<gene>
    <name evidence="1" type="ORF">POCULU_LOCUS3240</name>
</gene>
<comment type="caution">
    <text evidence="1">The sequence shown here is derived from an EMBL/GenBank/DDBJ whole genome shotgun (WGS) entry which is preliminary data.</text>
</comment>
<dbReference type="OrthoDB" id="10394131at2759"/>
<name>A0A9N9A286_9GLOM</name>
<evidence type="ECO:0000313" key="1">
    <source>
        <dbReference type="EMBL" id="CAG8514397.1"/>
    </source>
</evidence>
<sequence length="77" mass="8876">MTSKPSGKMIFTDEKSDISAESVQQFLAEKRAQREAIIAERRKLAEENLATKIQSDEVITISAEIRREKRRFLKPPE</sequence>
<keyword evidence="2" id="KW-1185">Reference proteome</keyword>
<dbReference type="Proteomes" id="UP000789572">
    <property type="component" value="Unassembled WGS sequence"/>
</dbReference>
<accession>A0A9N9A286</accession>
<evidence type="ECO:0000313" key="2">
    <source>
        <dbReference type="Proteomes" id="UP000789572"/>
    </source>
</evidence>
<dbReference type="AlphaFoldDB" id="A0A9N9A286"/>
<organism evidence="1 2">
    <name type="scientific">Paraglomus occultum</name>
    <dbReference type="NCBI Taxonomy" id="144539"/>
    <lineage>
        <taxon>Eukaryota</taxon>
        <taxon>Fungi</taxon>
        <taxon>Fungi incertae sedis</taxon>
        <taxon>Mucoromycota</taxon>
        <taxon>Glomeromycotina</taxon>
        <taxon>Glomeromycetes</taxon>
        <taxon>Paraglomerales</taxon>
        <taxon>Paraglomeraceae</taxon>
        <taxon>Paraglomus</taxon>
    </lineage>
</organism>